<dbReference type="PROSITE" id="PS50886">
    <property type="entry name" value="TRBD"/>
    <property type="match status" value="1"/>
</dbReference>
<evidence type="ECO:0000313" key="6">
    <source>
        <dbReference type="Proteomes" id="UP000306420"/>
    </source>
</evidence>
<comment type="caution">
    <text evidence="5">The sequence shown here is derived from an EMBL/GenBank/DDBJ whole genome shotgun (WGS) entry which is preliminary data.</text>
</comment>
<name>A0A5R9DVU3_9LACT</name>
<evidence type="ECO:0000256" key="1">
    <source>
        <dbReference type="ARBA" id="ARBA00022555"/>
    </source>
</evidence>
<dbReference type="CDD" id="cd02796">
    <property type="entry name" value="tRNA_bind_bactPheRS"/>
    <property type="match status" value="1"/>
</dbReference>
<keyword evidence="2 3" id="KW-0694">RNA-binding</keyword>
<dbReference type="Pfam" id="PF14794">
    <property type="entry name" value="DUF4479"/>
    <property type="match status" value="1"/>
</dbReference>
<dbReference type="InterPro" id="IPR012340">
    <property type="entry name" value="NA-bd_OB-fold"/>
</dbReference>
<organism evidence="5 6">
    <name type="scientific">Ruoffia tabacinasalis</name>
    <dbReference type="NCBI Taxonomy" id="87458"/>
    <lineage>
        <taxon>Bacteria</taxon>
        <taxon>Bacillati</taxon>
        <taxon>Bacillota</taxon>
        <taxon>Bacilli</taxon>
        <taxon>Lactobacillales</taxon>
        <taxon>Aerococcaceae</taxon>
        <taxon>Ruoffia</taxon>
    </lineage>
</organism>
<evidence type="ECO:0000313" key="5">
    <source>
        <dbReference type="EMBL" id="TLQ41019.1"/>
    </source>
</evidence>
<sequence length="210" mass="23094">MMWIAFYNEQGVGDVLMLTRGKADENHLSTESNNGVTIVRDSTQDNQVMSINLFNISETFKPNGNGNVDLTEEQVSQVNDKIKEAGFDIEVEVDSKPKFVVGYVESCKKHEDSDHLSVTQTNVGGEVLQIVCGADNIAEDMNVLVARPGATMPNGMIIWPGELRGVESFGMICSTRELGLTDIEDLPGIWELKDSFEPGMSLEEVVASYK</sequence>
<feature type="domain" description="TRNA-binding" evidence="4">
    <location>
        <begin position="93"/>
        <end position="203"/>
    </location>
</feature>
<dbReference type="GO" id="GO:0000049">
    <property type="term" value="F:tRNA binding"/>
    <property type="evidence" value="ECO:0007669"/>
    <property type="project" value="UniProtKB-UniRule"/>
</dbReference>
<dbReference type="NCBIfam" id="NF045760">
    <property type="entry name" value="YtpR"/>
    <property type="match status" value="1"/>
</dbReference>
<dbReference type="Gene3D" id="2.40.50.140">
    <property type="entry name" value="Nucleic acid-binding proteins"/>
    <property type="match status" value="1"/>
</dbReference>
<dbReference type="InterPro" id="IPR033714">
    <property type="entry name" value="tRNA_bind_bactPheRS"/>
</dbReference>
<evidence type="ECO:0000259" key="4">
    <source>
        <dbReference type="PROSITE" id="PS50886"/>
    </source>
</evidence>
<evidence type="ECO:0000256" key="2">
    <source>
        <dbReference type="ARBA" id="ARBA00022884"/>
    </source>
</evidence>
<gene>
    <name evidence="5" type="ORF">FEZ33_06830</name>
</gene>
<dbReference type="InterPro" id="IPR027855">
    <property type="entry name" value="DUF4479"/>
</dbReference>
<proteinExistence type="predicted"/>
<evidence type="ECO:0000256" key="3">
    <source>
        <dbReference type="PROSITE-ProRule" id="PRU00209"/>
    </source>
</evidence>
<reference evidence="5 6" key="1">
    <citation type="submission" date="2019-05" db="EMBL/GenBank/DDBJ databases">
        <title>The metagenome of a microbial culture collection derived from dairy environment covers the genomic content of the human microbiome.</title>
        <authorList>
            <person name="Roder T."/>
            <person name="Wuthrich D."/>
            <person name="Sattari Z."/>
            <person name="Von Ah U."/>
            <person name="Bar C."/>
            <person name="Ronchi F."/>
            <person name="Macpherson A.J."/>
            <person name="Ganal-Vonarburg S.C."/>
            <person name="Bruggmann R."/>
            <person name="Vergeres G."/>
        </authorList>
    </citation>
    <scope>NUCLEOTIDE SEQUENCE [LARGE SCALE GENOMIC DNA]</scope>
    <source>
        <strain evidence="5 6">FAM 24227</strain>
    </source>
</reference>
<dbReference type="Proteomes" id="UP000306420">
    <property type="component" value="Unassembled WGS sequence"/>
</dbReference>
<dbReference type="SUPFAM" id="SSF50249">
    <property type="entry name" value="Nucleic acid-binding proteins"/>
    <property type="match status" value="1"/>
</dbReference>
<dbReference type="Pfam" id="PF01588">
    <property type="entry name" value="tRNA_bind"/>
    <property type="match status" value="1"/>
</dbReference>
<dbReference type="AlphaFoldDB" id="A0A5R9DVU3"/>
<dbReference type="InterPro" id="IPR037154">
    <property type="entry name" value="YtpR-like_sf"/>
</dbReference>
<dbReference type="OrthoDB" id="9805455at2"/>
<dbReference type="EMBL" id="VBSP01000021">
    <property type="protein sequence ID" value="TLQ41019.1"/>
    <property type="molecule type" value="Genomic_DNA"/>
</dbReference>
<dbReference type="Gene3D" id="3.30.1940.10">
    <property type="entry name" value="YtpR-like"/>
    <property type="match status" value="1"/>
</dbReference>
<protein>
    <submittedName>
        <fullName evidence="5">DUF4479 domain-containing protein</fullName>
    </submittedName>
</protein>
<accession>A0A5R9DVU3</accession>
<dbReference type="InterPro" id="IPR002547">
    <property type="entry name" value="tRNA-bd_dom"/>
</dbReference>
<keyword evidence="1 3" id="KW-0820">tRNA-binding</keyword>